<evidence type="ECO:0000256" key="1">
    <source>
        <dbReference type="SAM" id="MobiDB-lite"/>
    </source>
</evidence>
<name>A0A9Q0PI49_9ROSI</name>
<comment type="caution">
    <text evidence="2">The sequence shown here is derived from an EMBL/GenBank/DDBJ whole genome shotgun (WGS) entry which is preliminary data.</text>
</comment>
<reference evidence="2" key="2">
    <citation type="journal article" date="2023" name="Int. J. Mol. Sci.">
        <title>De Novo Assembly and Annotation of 11 Diverse Shrub Willow (Salix) Genomes Reveals Novel Gene Organization in Sex-Linked Regions.</title>
        <authorList>
            <person name="Hyden B."/>
            <person name="Feng K."/>
            <person name="Yates T.B."/>
            <person name="Jawdy S."/>
            <person name="Cereghino C."/>
            <person name="Smart L.B."/>
            <person name="Muchero W."/>
        </authorList>
    </citation>
    <scope>NUCLEOTIDE SEQUENCE</scope>
    <source>
        <tissue evidence="2">Shoot tip</tissue>
    </source>
</reference>
<accession>A0A9Q0PI49</accession>
<feature type="region of interest" description="Disordered" evidence="1">
    <location>
        <begin position="82"/>
        <end position="138"/>
    </location>
</feature>
<dbReference type="Proteomes" id="UP001151752">
    <property type="component" value="Chromosome 15W"/>
</dbReference>
<feature type="compositionally biased region" description="Basic and acidic residues" evidence="1">
    <location>
        <begin position="115"/>
        <end position="129"/>
    </location>
</feature>
<dbReference type="AlphaFoldDB" id="A0A9Q0PI49"/>
<keyword evidence="3" id="KW-1185">Reference proteome</keyword>
<sequence>MLELVNQSLNLHCIGSIASYKGFKFTSGAFPIPGNIRGWLVVERIREEKHKYDSALKLAEELIKKNQRYWLQSINAEPTEVNINALDQRGRGAQSEGQGGRGREGEGGGGGVEVRNSENVRPSTEENTGHETPSSPLFIETSNGVVEIAQEILDKFPQSTELVNQMG</sequence>
<proteinExistence type="predicted"/>
<evidence type="ECO:0000313" key="2">
    <source>
        <dbReference type="EMBL" id="KAJ6688551.1"/>
    </source>
</evidence>
<reference evidence="2" key="1">
    <citation type="submission" date="2022-11" db="EMBL/GenBank/DDBJ databases">
        <authorList>
            <person name="Hyden B.L."/>
            <person name="Feng K."/>
            <person name="Yates T."/>
            <person name="Jawdy S."/>
            <person name="Smart L.B."/>
            <person name="Muchero W."/>
        </authorList>
    </citation>
    <scope>NUCLEOTIDE SEQUENCE</scope>
    <source>
        <tissue evidence="2">Shoot tip</tissue>
    </source>
</reference>
<protein>
    <submittedName>
        <fullName evidence="2">Uncharacterized protein</fullName>
    </submittedName>
</protein>
<gene>
    <name evidence="2" type="ORF">OIU74_017123</name>
</gene>
<evidence type="ECO:0000313" key="3">
    <source>
        <dbReference type="Proteomes" id="UP001151752"/>
    </source>
</evidence>
<dbReference type="EMBL" id="JAPFFM010000019">
    <property type="protein sequence ID" value="KAJ6688551.1"/>
    <property type="molecule type" value="Genomic_DNA"/>
</dbReference>
<organism evidence="2 3">
    <name type="scientific">Salix koriyanagi</name>
    <dbReference type="NCBI Taxonomy" id="2511006"/>
    <lineage>
        <taxon>Eukaryota</taxon>
        <taxon>Viridiplantae</taxon>
        <taxon>Streptophyta</taxon>
        <taxon>Embryophyta</taxon>
        <taxon>Tracheophyta</taxon>
        <taxon>Spermatophyta</taxon>
        <taxon>Magnoliopsida</taxon>
        <taxon>eudicotyledons</taxon>
        <taxon>Gunneridae</taxon>
        <taxon>Pentapetalae</taxon>
        <taxon>rosids</taxon>
        <taxon>fabids</taxon>
        <taxon>Malpighiales</taxon>
        <taxon>Salicaceae</taxon>
        <taxon>Saliceae</taxon>
        <taxon>Salix</taxon>
    </lineage>
</organism>